<keyword evidence="2" id="KW-0597">Phosphoprotein</keyword>
<protein>
    <submittedName>
        <fullName evidence="4">Type I polyketide synthase</fullName>
    </submittedName>
</protein>
<dbReference type="InterPro" id="IPR016039">
    <property type="entry name" value="Thiolase-like"/>
</dbReference>
<keyword evidence="1" id="KW-0596">Phosphopantetheine</keyword>
<feature type="domain" description="Ketosynthase family 3 (KS3)" evidence="3">
    <location>
        <begin position="1"/>
        <end position="125"/>
    </location>
</feature>
<dbReference type="SUPFAM" id="SSF53901">
    <property type="entry name" value="Thiolase-like"/>
    <property type="match status" value="1"/>
</dbReference>
<evidence type="ECO:0000313" key="4">
    <source>
        <dbReference type="EMBL" id="ACN23050.1"/>
    </source>
</evidence>
<dbReference type="EMBL" id="FJ232777">
    <property type="protein sequence ID" value="ACN23050.1"/>
    <property type="molecule type" value="Genomic_DNA"/>
</dbReference>
<dbReference type="PROSITE" id="PS52004">
    <property type="entry name" value="KS3_2"/>
    <property type="match status" value="1"/>
</dbReference>
<dbReference type="InterPro" id="IPR020841">
    <property type="entry name" value="PKS_Beta-ketoAc_synthase_dom"/>
</dbReference>
<accession>C5H9D6</accession>
<dbReference type="Pfam" id="PF02801">
    <property type="entry name" value="Ketoacyl-synt_C"/>
    <property type="match status" value="1"/>
</dbReference>
<dbReference type="Gene3D" id="3.40.47.10">
    <property type="match status" value="1"/>
</dbReference>
<dbReference type="PANTHER" id="PTHR43775">
    <property type="entry name" value="FATTY ACID SYNTHASE"/>
    <property type="match status" value="1"/>
</dbReference>
<dbReference type="GO" id="GO:0006633">
    <property type="term" value="P:fatty acid biosynthetic process"/>
    <property type="evidence" value="ECO:0007669"/>
    <property type="project" value="TreeGrafter"/>
</dbReference>
<sequence>EGHGTGTKVGDPIEVKAIHKVMCEGRDPEAPCMIGSIKANIGHTESAAGVASLIKVSLMVYHGYIPPSLNFETPNPELPFLADPKSPLQVVRALSPFNTEKYSKVFCGVNSFGFGGSNAHAVVQQYKREDFSCSGDSVSCRNTNATSSTVSTVVHSNDNVNKVSYMFPFSACPEKSLHQHMSDILEVLKVDNELLGGLTISTGFVLLRRLQTMLFSGITKPNKKLVFVFTGQGAQW</sequence>
<name>C5H9D6_9FUNG</name>
<reference evidence="4" key="1">
    <citation type="journal article" date="2009" name="Soil Biol. Biochem.">
        <title>Detection of expressed fungal Type I polyketide synthase genes in a forest soil.</title>
        <authorList>
            <person name="Kellner H."/>
            <person name="Zak D.R."/>
        </authorList>
    </citation>
    <scope>NUCLEOTIDE SEQUENCE</scope>
</reference>
<dbReference type="AlphaFoldDB" id="C5H9D6"/>
<organism evidence="4">
    <name type="scientific">uncultured fungus</name>
    <dbReference type="NCBI Taxonomy" id="175245"/>
    <lineage>
        <taxon>Eukaryota</taxon>
        <taxon>Fungi</taxon>
        <taxon>environmental samples</taxon>
    </lineage>
</organism>
<evidence type="ECO:0000256" key="1">
    <source>
        <dbReference type="ARBA" id="ARBA00022450"/>
    </source>
</evidence>
<dbReference type="InterPro" id="IPR050091">
    <property type="entry name" value="PKS_NRPS_Biosynth_Enz"/>
</dbReference>
<evidence type="ECO:0000256" key="2">
    <source>
        <dbReference type="ARBA" id="ARBA00022553"/>
    </source>
</evidence>
<proteinExistence type="predicted"/>
<evidence type="ECO:0000259" key="3">
    <source>
        <dbReference type="PROSITE" id="PS52004"/>
    </source>
</evidence>
<feature type="non-terminal residue" evidence="4">
    <location>
        <position position="1"/>
    </location>
</feature>
<dbReference type="Pfam" id="PF16197">
    <property type="entry name" value="KAsynt_C_assoc"/>
    <property type="match status" value="1"/>
</dbReference>
<dbReference type="CDD" id="cd00833">
    <property type="entry name" value="PKS"/>
    <property type="match status" value="1"/>
</dbReference>
<dbReference type="InterPro" id="IPR014031">
    <property type="entry name" value="Ketoacyl_synth_C"/>
</dbReference>
<dbReference type="InterPro" id="IPR032821">
    <property type="entry name" value="PKS_assoc"/>
</dbReference>
<dbReference type="PANTHER" id="PTHR43775:SF37">
    <property type="entry name" value="SI:DKEY-61P9.11"/>
    <property type="match status" value="1"/>
</dbReference>
<dbReference type="GO" id="GO:0004312">
    <property type="term" value="F:fatty acid synthase activity"/>
    <property type="evidence" value="ECO:0007669"/>
    <property type="project" value="TreeGrafter"/>
</dbReference>
<feature type="non-terminal residue" evidence="4">
    <location>
        <position position="236"/>
    </location>
</feature>
<dbReference type="SMART" id="SM00825">
    <property type="entry name" value="PKS_KS"/>
    <property type="match status" value="1"/>
</dbReference>